<dbReference type="GO" id="GO:0051480">
    <property type="term" value="P:regulation of cytosolic calcium ion concentration"/>
    <property type="evidence" value="ECO:0007669"/>
    <property type="project" value="TreeGrafter"/>
</dbReference>
<feature type="transmembrane region" description="Helical" evidence="16">
    <location>
        <begin position="375"/>
        <end position="396"/>
    </location>
</feature>
<dbReference type="SMART" id="SM01420">
    <property type="entry name" value="TRP_2"/>
    <property type="match status" value="1"/>
</dbReference>
<dbReference type="GO" id="GO:0044231">
    <property type="term" value="C:host cell presynaptic membrane"/>
    <property type="evidence" value="ECO:0007669"/>
    <property type="project" value="UniProtKB-KW"/>
</dbReference>
<evidence type="ECO:0000256" key="13">
    <source>
        <dbReference type="ARBA" id="ARBA00023298"/>
    </source>
</evidence>
<evidence type="ECO:0000256" key="3">
    <source>
        <dbReference type="ARBA" id="ARBA00022448"/>
    </source>
</evidence>
<feature type="transmembrane region" description="Helical" evidence="16">
    <location>
        <begin position="343"/>
        <end position="363"/>
    </location>
</feature>
<dbReference type="Proteomes" id="UP000828236">
    <property type="component" value="Unassembled WGS sequence"/>
</dbReference>
<evidence type="ECO:0000256" key="9">
    <source>
        <dbReference type="ARBA" id="ARBA00023028"/>
    </source>
</evidence>
<dbReference type="GO" id="GO:0015279">
    <property type="term" value="F:store-operated calcium channel activity"/>
    <property type="evidence" value="ECO:0007669"/>
    <property type="project" value="TreeGrafter"/>
</dbReference>
<keyword evidence="3" id="KW-0813">Transport</keyword>
<feature type="transmembrane region" description="Helical" evidence="16">
    <location>
        <begin position="460"/>
        <end position="479"/>
    </location>
</feature>
<dbReference type="Pfam" id="PF08344">
    <property type="entry name" value="TRP_2"/>
    <property type="match status" value="1"/>
</dbReference>
<dbReference type="SUPFAM" id="SSF48403">
    <property type="entry name" value="Ankyrin repeat"/>
    <property type="match status" value="1"/>
</dbReference>
<sequence>MDNHSEQTIGDGENLHTSIEEDIVKENFPENMHQTNVPNRLTIMEKKFLLAVERGDLPAVKRIICQINSMNKFNINCRDPLGRSGLLMAIDNENIEMIKLLLMAGVEMKDALLHAINEDFVEAVELLLDHEDQIHIPGQPHSWEAFERETFTNDITPLVLAAHRNNYEIVKIILDRNISPIPIPHGTRCGCKECRMASKEDCLRHSRSRINAFKALSSPSLIALHSKDPILTAFDLSWQLRRLSFLEPEFKNEYLQLRKQCQLFATALLDHTRTSEELEILLDYDPDRDPLEDQERLQLSRLKLAIQIKQKMFCAHASVQQLLASIWYEGLPGFRRKNIVIQIFQLIGIGILFPLLSIAYILAPYSTAGKFIKKPFIKFICHSASYVTFLILLMLASQRIESNIFGINPVENINITTKRGSLPSYIELCILAWVFGLIWSEIKQLWDLGISEYLSDMWNILDFINNSIYVATITLRIIAYYQTKKEIMNGVSSLAYQRENWDDFDPILLSEGLFATANIFSSLKLVYIFSVNPYLGPLQISLGRMVIDILKFFSIYLLVLFSFACGMNQLLWYYADMEKQSCIVQTNSLDESMKSQSMINEILHPNACLAWRRFANLFESTQTLFWATFGLIDLDNFELTGIKSYTRFWGLLMFGVYSIINVAVLLNLLIAMMNHSYQSISEQADTEWKFARSKLWMSYFSDGATVPPPFNIIPTPKTVLHTIVWLAKFCLGKTKRGKNEAMRTIKRKQRRANERDYKYHKVVRALIRRYIMNEQRIQERQRGVTEDDCNEIKQEVSALRYDLLEMLGSHRRSKHGFDTVLSNGSNSNCHMGKKSRQRERRLMKGFNFDHPIVENDNQENVTSFEINEDFEDKSSTNISDSQKTSIRSSTSVIKNKFYRTAQNFVQNKKTHSRWRQMIETKREKVKTFSQSQDSIESDATMNTDGSYGNNTIDSRMVIDANIKRQIFARKLDSMSLSQPIMLSLQQQQQQQHNQTMTNKSIVNKSGSFSNETIKSQSMMIKDDDKTTTDEDSHWI</sequence>
<keyword evidence="20" id="KW-1185">Reference proteome</keyword>
<reference evidence="19" key="1">
    <citation type="submission" date="2013-05" db="EMBL/GenBank/DDBJ databases">
        <authorList>
            <person name="Yim A.K.Y."/>
            <person name="Chan T.F."/>
            <person name="Ji K.M."/>
            <person name="Liu X.Y."/>
            <person name="Zhou J.W."/>
            <person name="Li R.Q."/>
            <person name="Yang K.Y."/>
            <person name="Li J."/>
            <person name="Li M."/>
            <person name="Law P.T.W."/>
            <person name="Wu Y.L."/>
            <person name="Cai Z.L."/>
            <person name="Qin H."/>
            <person name="Bao Y."/>
            <person name="Leung R.K.K."/>
            <person name="Ng P.K.S."/>
            <person name="Zou J."/>
            <person name="Zhong X.J."/>
            <person name="Ran P.X."/>
            <person name="Zhong N.S."/>
            <person name="Liu Z.G."/>
            <person name="Tsui S.K.W."/>
        </authorList>
    </citation>
    <scope>NUCLEOTIDE SEQUENCE</scope>
    <source>
        <strain evidence="19">Derf</strain>
        <tissue evidence="19">Whole organism</tissue>
    </source>
</reference>
<keyword evidence="11" id="KW-0406">Ion transport</keyword>
<dbReference type="InterPro" id="IPR013555">
    <property type="entry name" value="TRP_dom"/>
</dbReference>
<feature type="domain" description="Transient receptor ion channel" evidence="17">
    <location>
        <begin position="189"/>
        <end position="251"/>
    </location>
</feature>
<dbReference type="Pfam" id="PF00023">
    <property type="entry name" value="Ank"/>
    <property type="match status" value="1"/>
</dbReference>
<evidence type="ECO:0000256" key="14">
    <source>
        <dbReference type="ARBA" id="ARBA00023303"/>
    </source>
</evidence>
<dbReference type="GO" id="GO:0070679">
    <property type="term" value="F:inositol 1,4,5 trisphosphate binding"/>
    <property type="evidence" value="ECO:0007669"/>
    <property type="project" value="TreeGrafter"/>
</dbReference>
<evidence type="ECO:0000313" key="18">
    <source>
        <dbReference type="EMBL" id="KAH7642476.1"/>
    </source>
</evidence>
<dbReference type="PANTHER" id="PTHR10117">
    <property type="entry name" value="TRANSIENT RECEPTOR POTENTIAL CHANNEL"/>
    <property type="match status" value="1"/>
</dbReference>
<feature type="region of interest" description="Disordered" evidence="15">
    <location>
        <begin position="923"/>
        <end position="942"/>
    </location>
</feature>
<dbReference type="Proteomes" id="UP000790347">
    <property type="component" value="Unassembled WGS sequence"/>
</dbReference>
<feature type="transmembrane region" description="Helical" evidence="16">
    <location>
        <begin position="549"/>
        <end position="571"/>
    </location>
</feature>
<evidence type="ECO:0000256" key="12">
    <source>
        <dbReference type="ARBA" id="ARBA00023136"/>
    </source>
</evidence>
<keyword evidence="9" id="KW-0528">Neurotoxin</keyword>
<dbReference type="InterPro" id="IPR002153">
    <property type="entry name" value="TRPC_channel"/>
</dbReference>
<dbReference type="InterPro" id="IPR005821">
    <property type="entry name" value="Ion_trans_dom"/>
</dbReference>
<dbReference type="AlphaFoldDB" id="A0A922LAR5"/>
<evidence type="ECO:0000256" key="8">
    <source>
        <dbReference type="ARBA" id="ARBA00022989"/>
    </source>
</evidence>
<dbReference type="NCBIfam" id="TIGR00870">
    <property type="entry name" value="trp"/>
    <property type="match status" value="1"/>
</dbReference>
<dbReference type="Pfam" id="PF12796">
    <property type="entry name" value="Ank_2"/>
    <property type="match status" value="1"/>
</dbReference>
<evidence type="ECO:0000256" key="5">
    <source>
        <dbReference type="ARBA" id="ARBA00022537"/>
    </source>
</evidence>
<keyword evidence="12 16" id="KW-0472">Membrane</keyword>
<evidence type="ECO:0000259" key="17">
    <source>
        <dbReference type="SMART" id="SM01420"/>
    </source>
</evidence>
<keyword evidence="9" id="KW-0638">Presynaptic neurotoxin</keyword>
<evidence type="ECO:0000256" key="7">
    <source>
        <dbReference type="ARBA" id="ARBA00022737"/>
    </source>
</evidence>
<evidence type="ECO:0000256" key="6">
    <source>
        <dbReference type="ARBA" id="ARBA00022692"/>
    </source>
</evidence>
<feature type="transmembrane region" description="Helical" evidence="16">
    <location>
        <begin position="422"/>
        <end position="440"/>
    </location>
</feature>
<evidence type="ECO:0000313" key="19">
    <source>
        <dbReference type="EMBL" id="KAH9529751.1"/>
    </source>
</evidence>
<feature type="region of interest" description="Disordered" evidence="15">
    <location>
        <begin position="1001"/>
        <end position="1035"/>
    </location>
</feature>
<dbReference type="GO" id="GO:0005886">
    <property type="term" value="C:plasma membrane"/>
    <property type="evidence" value="ECO:0007669"/>
    <property type="project" value="TreeGrafter"/>
</dbReference>
<reference evidence="18" key="3">
    <citation type="journal article" date="2021" name="World Allergy Organ. J.">
        <title>Chromosome-level assembly of Dermatophagoides farinae genome and transcriptome reveals two novel allergens Der f 37 and Der f 39.</title>
        <authorList>
            <person name="Chen J."/>
            <person name="Cai Z."/>
            <person name="Fan D."/>
            <person name="Hu J."/>
            <person name="Hou Y."/>
            <person name="He Y."/>
            <person name="Zhang Z."/>
            <person name="Zhao Z."/>
            <person name="Gao P."/>
            <person name="Hu W."/>
            <person name="Sun J."/>
            <person name="Li J."/>
            <person name="Ji K."/>
        </authorList>
    </citation>
    <scope>NUCLEOTIDE SEQUENCE</scope>
    <source>
        <strain evidence="18">JKM2019</strain>
    </source>
</reference>
<dbReference type="EMBL" id="ASGP02000001">
    <property type="protein sequence ID" value="KAH9529751.1"/>
    <property type="molecule type" value="Genomic_DNA"/>
</dbReference>
<dbReference type="GO" id="GO:0034703">
    <property type="term" value="C:cation channel complex"/>
    <property type="evidence" value="ECO:0007669"/>
    <property type="project" value="UniProtKB-ARBA"/>
</dbReference>
<reference evidence="19" key="4">
    <citation type="journal article" date="2022" name="Res Sq">
        <title>Comparative Genomics Reveals Insights into the Divergent Evolution of Astigmatic Mites and Household Pest Adaptations.</title>
        <authorList>
            <person name="Xiong Q."/>
            <person name="Wan A.T.-Y."/>
            <person name="Liu X.-Y."/>
            <person name="Fung C.S.-H."/>
            <person name="Xiao X."/>
            <person name="Malainual N."/>
            <person name="Hou J."/>
            <person name="Wang L."/>
            <person name="Wang M."/>
            <person name="Yang K."/>
            <person name="Cui Y."/>
            <person name="Leung E."/>
            <person name="Nong W."/>
            <person name="Shin S.-K."/>
            <person name="Au S."/>
            <person name="Jeong K.Y."/>
            <person name="Chew F.T."/>
            <person name="Hui J."/>
            <person name="Leung T.F."/>
            <person name="Tungtrongchitr A."/>
            <person name="Zhong N."/>
            <person name="Liu Z."/>
            <person name="Tsui S."/>
        </authorList>
    </citation>
    <scope>NUCLEOTIDE SEQUENCE</scope>
    <source>
        <strain evidence="19">Derf</strain>
        <tissue evidence="19">Whole organism</tissue>
    </source>
</reference>
<keyword evidence="19" id="KW-0675">Receptor</keyword>
<keyword evidence="5" id="KW-1052">Target cell membrane</keyword>
<dbReference type="SMART" id="SM00248">
    <property type="entry name" value="ANK"/>
    <property type="match status" value="2"/>
</dbReference>
<proteinExistence type="predicted"/>
<organism evidence="19 20">
    <name type="scientific">Dermatophagoides farinae</name>
    <name type="common">American house dust mite</name>
    <dbReference type="NCBI Taxonomy" id="6954"/>
    <lineage>
        <taxon>Eukaryota</taxon>
        <taxon>Metazoa</taxon>
        <taxon>Ecdysozoa</taxon>
        <taxon>Arthropoda</taxon>
        <taxon>Chelicerata</taxon>
        <taxon>Arachnida</taxon>
        <taxon>Acari</taxon>
        <taxon>Acariformes</taxon>
        <taxon>Sarcoptiformes</taxon>
        <taxon>Astigmata</taxon>
        <taxon>Psoroptidia</taxon>
        <taxon>Analgoidea</taxon>
        <taxon>Pyroglyphidae</taxon>
        <taxon>Dermatophagoidinae</taxon>
        <taxon>Dermatophagoides</taxon>
    </lineage>
</organism>
<keyword evidence="13" id="KW-1053">Target membrane</keyword>
<dbReference type="GO" id="GO:0006887">
    <property type="term" value="P:exocytosis"/>
    <property type="evidence" value="ECO:0007669"/>
    <property type="project" value="UniProtKB-KW"/>
</dbReference>
<dbReference type="EMBL" id="SDOV01000004">
    <property type="protein sequence ID" value="KAH7642476.1"/>
    <property type="molecule type" value="Genomic_DNA"/>
</dbReference>
<dbReference type="GO" id="GO:0044218">
    <property type="term" value="C:other organism cell membrane"/>
    <property type="evidence" value="ECO:0007669"/>
    <property type="project" value="UniProtKB-KW"/>
</dbReference>
<feature type="transmembrane region" description="Helical" evidence="16">
    <location>
        <begin position="648"/>
        <end position="673"/>
    </location>
</feature>
<accession>A0A922LAR5</accession>
<evidence type="ECO:0000256" key="2">
    <source>
        <dbReference type="ARBA" id="ARBA00004175"/>
    </source>
</evidence>
<evidence type="ECO:0000256" key="11">
    <source>
        <dbReference type="ARBA" id="ARBA00023065"/>
    </source>
</evidence>
<feature type="compositionally biased region" description="Polar residues" evidence="15">
    <location>
        <begin position="927"/>
        <end position="942"/>
    </location>
</feature>
<dbReference type="PRINTS" id="PR01097">
    <property type="entry name" value="TRNSRECEPTRP"/>
</dbReference>
<keyword evidence="10" id="KW-0040">ANK repeat</keyword>
<feature type="compositionally biased region" description="Polar residues" evidence="15">
    <location>
        <begin position="1001"/>
        <end position="1018"/>
    </location>
</feature>
<dbReference type="OrthoDB" id="2373987at2759"/>
<evidence type="ECO:0000256" key="4">
    <source>
        <dbReference type="ARBA" id="ARBA00022483"/>
    </source>
</evidence>
<evidence type="ECO:0000313" key="20">
    <source>
        <dbReference type="Proteomes" id="UP000790347"/>
    </source>
</evidence>
<evidence type="ECO:0000256" key="16">
    <source>
        <dbReference type="SAM" id="Phobius"/>
    </source>
</evidence>
<keyword evidence="6 16" id="KW-0812">Transmembrane</keyword>
<comment type="caution">
    <text evidence="19">The sequence shown here is derived from an EMBL/GenBank/DDBJ whole genome shotgun (WGS) entry which is preliminary data.</text>
</comment>
<dbReference type="PANTHER" id="PTHR10117:SF54">
    <property type="entry name" value="TRANSIENT RECEPTOR POTENTIAL-GAMMA PROTEIN"/>
    <property type="match status" value="1"/>
</dbReference>
<evidence type="ECO:0000256" key="1">
    <source>
        <dbReference type="ARBA" id="ARBA00004141"/>
    </source>
</evidence>
<dbReference type="Gene3D" id="1.25.40.20">
    <property type="entry name" value="Ankyrin repeat-containing domain"/>
    <property type="match status" value="1"/>
</dbReference>
<name>A0A922LAR5_DERFA</name>
<comment type="subcellular location">
    <subcellularLocation>
        <location evidence="1">Membrane</location>
        <topology evidence="1">Multi-pass membrane protein</topology>
    </subcellularLocation>
    <subcellularLocation>
        <location evidence="2">Target cell membrane</location>
    </subcellularLocation>
</comment>
<keyword evidence="7" id="KW-0677">Repeat</keyword>
<evidence type="ECO:0000256" key="10">
    <source>
        <dbReference type="ARBA" id="ARBA00023043"/>
    </source>
</evidence>
<reference evidence="18" key="2">
    <citation type="submission" date="2020-06" db="EMBL/GenBank/DDBJ databases">
        <authorList>
            <person name="Ji K."/>
            <person name="Li J."/>
        </authorList>
    </citation>
    <scope>NUCLEOTIDE SEQUENCE</scope>
    <source>
        <strain evidence="18">JKM2019</strain>
        <tissue evidence="18">Whole body</tissue>
    </source>
</reference>
<evidence type="ECO:0000256" key="15">
    <source>
        <dbReference type="SAM" id="MobiDB-lite"/>
    </source>
</evidence>
<keyword evidence="14" id="KW-0407">Ion channel</keyword>
<dbReference type="InterPro" id="IPR036770">
    <property type="entry name" value="Ankyrin_rpt-contain_sf"/>
</dbReference>
<feature type="compositionally biased region" description="Basic and acidic residues" evidence="15">
    <location>
        <begin position="1020"/>
        <end position="1035"/>
    </location>
</feature>
<gene>
    <name evidence="19" type="primary">TRPC1</name>
    <name evidence="19" type="ORF">DERF_003618</name>
    <name evidence="18" type="ORF">HUG17_5521</name>
</gene>
<dbReference type="Pfam" id="PF00520">
    <property type="entry name" value="Ion_trans"/>
    <property type="match status" value="1"/>
</dbReference>
<keyword evidence="4" id="KW-0268">Exocytosis</keyword>
<protein>
    <submittedName>
        <fullName evidence="19">Short transient receptor putative channel 1</fullName>
    </submittedName>
    <submittedName>
        <fullName evidence="18">Transient receptor potential-gamma protein-like protein</fullName>
    </submittedName>
</protein>
<keyword evidence="9" id="KW-0800">Toxin</keyword>
<keyword evidence="8 16" id="KW-1133">Transmembrane helix</keyword>
<dbReference type="InterPro" id="IPR002110">
    <property type="entry name" value="Ankyrin_rpt"/>
</dbReference>